<evidence type="ECO:0000313" key="4">
    <source>
        <dbReference type="Proteomes" id="UP001321473"/>
    </source>
</evidence>
<dbReference type="EMBL" id="JARKHS020004123">
    <property type="protein sequence ID" value="KAK8784903.1"/>
    <property type="molecule type" value="Genomic_DNA"/>
</dbReference>
<keyword evidence="1" id="KW-1133">Transmembrane helix</keyword>
<name>A0AAQ4FDI2_AMBAM</name>
<comment type="caution">
    <text evidence="3">The sequence shown here is derived from an EMBL/GenBank/DDBJ whole genome shotgun (WGS) entry which is preliminary data.</text>
</comment>
<dbReference type="PROSITE" id="PS51257">
    <property type="entry name" value="PROKAR_LIPOPROTEIN"/>
    <property type="match status" value="1"/>
</dbReference>
<evidence type="ECO:0000313" key="3">
    <source>
        <dbReference type="EMBL" id="KAK8784903.1"/>
    </source>
</evidence>
<keyword evidence="1" id="KW-0472">Membrane</keyword>
<accession>A0AAQ4FDI2</accession>
<dbReference type="Proteomes" id="UP001321473">
    <property type="component" value="Unassembled WGS sequence"/>
</dbReference>
<feature type="transmembrane region" description="Helical" evidence="1">
    <location>
        <begin position="79"/>
        <end position="98"/>
    </location>
</feature>
<feature type="chain" id="PRO_5043010710" description="Secreted protein" evidence="2">
    <location>
        <begin position="30"/>
        <end position="131"/>
    </location>
</feature>
<reference evidence="3 4" key="1">
    <citation type="journal article" date="2023" name="Arcadia Sci">
        <title>De novo assembly of a long-read Amblyomma americanum tick genome.</title>
        <authorList>
            <person name="Chou S."/>
            <person name="Poskanzer K.E."/>
            <person name="Rollins M."/>
            <person name="Thuy-Boun P.S."/>
        </authorList>
    </citation>
    <scope>NUCLEOTIDE SEQUENCE [LARGE SCALE GENOMIC DNA]</scope>
    <source>
        <strain evidence="3">F_SG_1</strain>
        <tissue evidence="3">Salivary glands</tissue>
    </source>
</reference>
<proteinExistence type="predicted"/>
<sequence length="131" mass="14726">MPADRGRCQLLPSALVALWLSTFACAAHAAKKDCLIDKEKGWFDPSNVYQCVNSDCCTEYGKHSCCAKKPKSEIVQEQLLLWGGLLGFLLLLAVIIYCKRKDVQIFEGRSLRCKFCPGQRDRIENIRSNVA</sequence>
<organism evidence="3 4">
    <name type="scientific">Amblyomma americanum</name>
    <name type="common">Lone star tick</name>
    <dbReference type="NCBI Taxonomy" id="6943"/>
    <lineage>
        <taxon>Eukaryota</taxon>
        <taxon>Metazoa</taxon>
        <taxon>Ecdysozoa</taxon>
        <taxon>Arthropoda</taxon>
        <taxon>Chelicerata</taxon>
        <taxon>Arachnida</taxon>
        <taxon>Acari</taxon>
        <taxon>Parasitiformes</taxon>
        <taxon>Ixodida</taxon>
        <taxon>Ixodoidea</taxon>
        <taxon>Ixodidae</taxon>
        <taxon>Amblyomminae</taxon>
        <taxon>Amblyomma</taxon>
    </lineage>
</organism>
<evidence type="ECO:0008006" key="5">
    <source>
        <dbReference type="Google" id="ProtNLM"/>
    </source>
</evidence>
<protein>
    <recommendedName>
        <fullName evidence="5">Secreted protein</fullName>
    </recommendedName>
</protein>
<gene>
    <name evidence="3" type="ORF">V5799_008732</name>
</gene>
<feature type="signal peptide" evidence="2">
    <location>
        <begin position="1"/>
        <end position="29"/>
    </location>
</feature>
<evidence type="ECO:0000256" key="1">
    <source>
        <dbReference type="SAM" id="Phobius"/>
    </source>
</evidence>
<keyword evidence="4" id="KW-1185">Reference proteome</keyword>
<keyword evidence="1" id="KW-0812">Transmembrane</keyword>
<keyword evidence="2" id="KW-0732">Signal</keyword>
<evidence type="ECO:0000256" key="2">
    <source>
        <dbReference type="SAM" id="SignalP"/>
    </source>
</evidence>
<dbReference type="AlphaFoldDB" id="A0AAQ4FDI2"/>